<dbReference type="Gramene" id="Manes.16G069000.1.v8.1">
    <property type="protein sequence ID" value="Manes.16G069000.1.v8.1.CDS.1"/>
    <property type="gene ID" value="Manes.16G069000.v8.1"/>
</dbReference>
<dbReference type="GO" id="GO:0009451">
    <property type="term" value="P:RNA modification"/>
    <property type="evidence" value="ECO:0007669"/>
    <property type="project" value="InterPro"/>
</dbReference>
<dbReference type="GO" id="GO:0003723">
    <property type="term" value="F:RNA binding"/>
    <property type="evidence" value="ECO:0007669"/>
    <property type="project" value="InterPro"/>
</dbReference>
<reference evidence="6" key="1">
    <citation type="journal article" date="2016" name="Nat. Biotechnol.">
        <title>Sequencing wild and cultivated cassava and related species reveals extensive interspecific hybridization and genetic diversity.</title>
        <authorList>
            <person name="Bredeson J.V."/>
            <person name="Lyons J.B."/>
            <person name="Prochnik S.E."/>
            <person name="Wu G.A."/>
            <person name="Ha C.M."/>
            <person name="Edsinger-Gonzales E."/>
            <person name="Grimwood J."/>
            <person name="Schmutz J."/>
            <person name="Rabbi I.Y."/>
            <person name="Egesi C."/>
            <person name="Nauluvula P."/>
            <person name="Lebot V."/>
            <person name="Ndunguru J."/>
            <person name="Mkamilo G."/>
            <person name="Bart R.S."/>
            <person name="Setter T.L."/>
            <person name="Gleadow R.M."/>
            <person name="Kulakow P."/>
            <person name="Ferguson M.E."/>
            <person name="Rounsley S."/>
            <person name="Rokhsar D.S."/>
        </authorList>
    </citation>
    <scope>NUCLEOTIDE SEQUENCE [LARGE SCALE GENOMIC DNA]</scope>
    <source>
        <strain evidence="6">cv. AM560-2</strain>
    </source>
</reference>
<name>A0A2C9UAF2_MANES</name>
<dbReference type="InterPro" id="IPR046960">
    <property type="entry name" value="PPR_At4g14850-like_plant"/>
</dbReference>
<dbReference type="InterPro" id="IPR032867">
    <property type="entry name" value="DYW_dom"/>
</dbReference>
<feature type="repeat" description="PPR" evidence="3">
    <location>
        <begin position="444"/>
        <end position="474"/>
    </location>
</feature>
<dbReference type="FunFam" id="1.25.40.10:FF:000184">
    <property type="entry name" value="Pentatricopeptide repeat-containing protein, chloroplastic"/>
    <property type="match status" value="1"/>
</dbReference>
<proteinExistence type="inferred from homology"/>
<evidence type="ECO:0000313" key="5">
    <source>
        <dbReference type="EMBL" id="OAY26716.1"/>
    </source>
</evidence>
<dbReference type="Pfam" id="PF20431">
    <property type="entry name" value="E_motif"/>
    <property type="match status" value="1"/>
</dbReference>
<evidence type="ECO:0000313" key="6">
    <source>
        <dbReference type="Proteomes" id="UP000091857"/>
    </source>
</evidence>
<comment type="similarity">
    <text evidence="1">Belongs to the PPR family. PCMP-H subfamily.</text>
</comment>
<dbReference type="PROSITE" id="PS51375">
    <property type="entry name" value="PPR"/>
    <property type="match status" value="6"/>
</dbReference>
<evidence type="ECO:0000256" key="3">
    <source>
        <dbReference type="PROSITE-ProRule" id="PRU00708"/>
    </source>
</evidence>
<feature type="repeat" description="PPR" evidence="3">
    <location>
        <begin position="209"/>
        <end position="243"/>
    </location>
</feature>
<feature type="repeat" description="PPR" evidence="3">
    <location>
        <begin position="343"/>
        <end position="377"/>
    </location>
</feature>
<dbReference type="Pfam" id="PF14432">
    <property type="entry name" value="DYW_deaminase"/>
    <property type="match status" value="1"/>
</dbReference>
<dbReference type="PANTHER" id="PTHR47926:SF358">
    <property type="entry name" value="PENTATRICOPEPTIDE REPEAT-CONTAINING PROTEIN-RELATED"/>
    <property type="match status" value="1"/>
</dbReference>
<keyword evidence="2" id="KW-0677">Repeat</keyword>
<accession>A0A2C9UAF2</accession>
<sequence>MAIVSSIVSASLSPFTHKLSLINPTSISITRPNYRINPTSVSVLIPNCIIPLLKSCSNAREFSPLHAILITSNLINDSLITTRVLRFLISIDELDYAHKISSYTLEPETIIWNTYMENQLKDGFPEEVFMAYYCMVTQGAVLDLSTFHFLLHACSRKFSIQHGSEVHGRILKSGFGANRSLNNNLMGMYSKFGNVEEVRQLFEKLPHKDVISWNTMISSFVSVGMYREALHFFDEMMVDGVKPDEITMVTLVSACTKLRDLEMGKKFHVYIEDNNLRSNGSLLNCLADMYVKCGKMEEAHKLLGRYQKSEVDVVLWTTLISGYVKANKIEEARHLFDQMAERNLISWTTMISGYAQLGRYSESLELFKQMRFKNVSPDELVLVTALSACVHVEDFGLGRAIHGLIMRYGMMVDGYLGNALLDMYAKCEKLREACVVFEQLPCRSAASRNSMLDGFCRSGDADKARSFFNNIPKKDIISWNTMLNFYVKHDLFTESLEFFQEMQSSNVKPDNITFISLLSSCARVGALNHGIWLHVYIEKNEIGLDSKLATALIDMYGKCGCSEIAYELFSKLTERNVFVWTAMIAAYAMEGHAHKAIDIFLEMEVMGIKPDYVTFIALLSACSHGGLVDEGYKYFNKMKTLYNINPKIQHYGCIVDLLGRTGHLEEAVKFIETIPLEPDVSIWSSLMRSCGSHNDVELAEFAFKRLIEIDPINDGAFILLSNTYTNVGRWDDASKVRMKLHDIGVRKQPGFSTIEKNGVLQKFTAGEFSSPQSAEICSMLEEIEKRLIKQQLPDTSSQHSERLAVAFGLLNSQRKSTIRVVNNVRICGDCHSFMKVVSQAYGREIVIRDIYRFHRFKDGYCSCKDKW</sequence>
<dbReference type="InterPro" id="IPR011990">
    <property type="entry name" value="TPR-like_helical_dom_sf"/>
</dbReference>
<feature type="domain" description="DYW" evidence="4">
    <location>
        <begin position="797"/>
        <end position="867"/>
    </location>
</feature>
<dbReference type="FunFam" id="1.25.40.10:FF:000333">
    <property type="entry name" value="Pentatricopeptide repeat-containing protein"/>
    <property type="match status" value="1"/>
</dbReference>
<dbReference type="GO" id="GO:0008270">
    <property type="term" value="F:zinc ion binding"/>
    <property type="evidence" value="ECO:0007669"/>
    <property type="project" value="InterPro"/>
</dbReference>
<dbReference type="Pfam" id="PF13041">
    <property type="entry name" value="PPR_2"/>
    <property type="match status" value="4"/>
</dbReference>
<dbReference type="EMBL" id="CM004402">
    <property type="protein sequence ID" value="OAY26716.1"/>
    <property type="molecule type" value="Genomic_DNA"/>
</dbReference>
<dbReference type="PANTHER" id="PTHR47926">
    <property type="entry name" value="PENTATRICOPEPTIDE REPEAT-CONTAINING PROTEIN"/>
    <property type="match status" value="1"/>
</dbReference>
<dbReference type="Pfam" id="PF01535">
    <property type="entry name" value="PPR"/>
    <property type="match status" value="3"/>
</dbReference>
<gene>
    <name evidence="5" type="ORF">MANES_16G069000v8</name>
</gene>
<protein>
    <recommendedName>
        <fullName evidence="4">DYW domain-containing protein</fullName>
    </recommendedName>
</protein>
<dbReference type="Proteomes" id="UP000091857">
    <property type="component" value="Chromosome 16"/>
</dbReference>
<evidence type="ECO:0000256" key="2">
    <source>
        <dbReference type="ARBA" id="ARBA00022737"/>
    </source>
</evidence>
<dbReference type="OrthoDB" id="9990610at2759"/>
<dbReference type="NCBIfam" id="TIGR00756">
    <property type="entry name" value="PPR"/>
    <property type="match status" value="6"/>
</dbReference>
<feature type="repeat" description="PPR" evidence="3">
    <location>
        <begin position="475"/>
        <end position="509"/>
    </location>
</feature>
<feature type="repeat" description="PPR" evidence="3">
    <location>
        <begin position="576"/>
        <end position="610"/>
    </location>
</feature>
<feature type="repeat" description="PPR" evidence="3">
    <location>
        <begin position="312"/>
        <end position="342"/>
    </location>
</feature>
<dbReference type="SUPFAM" id="SSF48452">
    <property type="entry name" value="TPR-like"/>
    <property type="match status" value="2"/>
</dbReference>
<dbReference type="InterPro" id="IPR046848">
    <property type="entry name" value="E_motif"/>
</dbReference>
<dbReference type="AlphaFoldDB" id="A0A2C9UAF2"/>
<comment type="caution">
    <text evidence="5">The sequence shown here is derived from an EMBL/GenBank/DDBJ whole genome shotgun (WGS) entry which is preliminary data.</text>
</comment>
<evidence type="ECO:0000259" key="4">
    <source>
        <dbReference type="Pfam" id="PF14432"/>
    </source>
</evidence>
<dbReference type="InterPro" id="IPR002885">
    <property type="entry name" value="PPR_rpt"/>
</dbReference>
<organism evidence="5 6">
    <name type="scientific">Manihot esculenta</name>
    <name type="common">Cassava</name>
    <name type="synonym">Jatropha manihot</name>
    <dbReference type="NCBI Taxonomy" id="3983"/>
    <lineage>
        <taxon>Eukaryota</taxon>
        <taxon>Viridiplantae</taxon>
        <taxon>Streptophyta</taxon>
        <taxon>Embryophyta</taxon>
        <taxon>Tracheophyta</taxon>
        <taxon>Spermatophyta</taxon>
        <taxon>Magnoliopsida</taxon>
        <taxon>eudicotyledons</taxon>
        <taxon>Gunneridae</taxon>
        <taxon>Pentapetalae</taxon>
        <taxon>rosids</taxon>
        <taxon>fabids</taxon>
        <taxon>Malpighiales</taxon>
        <taxon>Euphorbiaceae</taxon>
        <taxon>Crotonoideae</taxon>
        <taxon>Manihoteae</taxon>
        <taxon>Manihot</taxon>
    </lineage>
</organism>
<keyword evidence="6" id="KW-1185">Reference proteome</keyword>
<dbReference type="Gene3D" id="1.25.40.10">
    <property type="entry name" value="Tetratricopeptide repeat domain"/>
    <property type="match status" value="5"/>
</dbReference>
<dbReference type="FunFam" id="1.25.40.10:FF:000348">
    <property type="entry name" value="Pentatricopeptide repeat-containing protein chloroplastic"/>
    <property type="match status" value="1"/>
</dbReference>
<evidence type="ECO:0000256" key="1">
    <source>
        <dbReference type="ARBA" id="ARBA00006643"/>
    </source>
</evidence>
<dbReference type="FunFam" id="1.25.40.10:FF:000427">
    <property type="entry name" value="Pentatricopeptide repeat-containing protein chloroplastic"/>
    <property type="match status" value="1"/>
</dbReference>